<feature type="domain" description="Amidohydrolase-related" evidence="2">
    <location>
        <begin position="55"/>
        <end position="408"/>
    </location>
</feature>
<dbReference type="EMBL" id="DRWX01000239">
    <property type="protein sequence ID" value="HHM96576.1"/>
    <property type="molecule type" value="Genomic_DNA"/>
</dbReference>
<dbReference type="CDD" id="cd01298">
    <property type="entry name" value="ATZ_TRZ_like"/>
    <property type="match status" value="1"/>
</dbReference>
<dbReference type="SUPFAM" id="SSF51556">
    <property type="entry name" value="Metallo-dependent hydrolases"/>
    <property type="match status" value="1"/>
</dbReference>
<reference evidence="3" key="1">
    <citation type="journal article" date="2020" name="mSystems">
        <title>Genome- and Community-Level Interaction Insights into Carbon Utilization and Element Cycling Functions of Hydrothermarchaeota in Hydrothermal Sediment.</title>
        <authorList>
            <person name="Zhou Z."/>
            <person name="Liu Y."/>
            <person name="Xu W."/>
            <person name="Pan J."/>
            <person name="Luo Z.H."/>
            <person name="Li M."/>
        </authorList>
    </citation>
    <scope>NUCLEOTIDE SEQUENCE [LARGE SCALE GENOMIC DNA]</scope>
    <source>
        <strain evidence="3">SpSt-1065</strain>
    </source>
</reference>
<protein>
    <submittedName>
        <fullName evidence="3">Amidohydrolase</fullName>
    </submittedName>
</protein>
<evidence type="ECO:0000256" key="1">
    <source>
        <dbReference type="ARBA" id="ARBA00022801"/>
    </source>
</evidence>
<comment type="caution">
    <text evidence="3">The sequence shown here is derived from an EMBL/GenBank/DDBJ whole genome shotgun (WGS) entry which is preliminary data.</text>
</comment>
<dbReference type="Gene3D" id="2.30.40.10">
    <property type="entry name" value="Urease, subunit C, domain 1"/>
    <property type="match status" value="1"/>
</dbReference>
<dbReference type="InterPro" id="IPR011059">
    <property type="entry name" value="Metal-dep_hydrolase_composite"/>
</dbReference>
<sequence>MRQLFFPELLWDGSDLRAGWGILVNDGIISAVAPQDMLVTAMESSDQVRVLDGRILLPGLINAHSHSFQSLLRGLGDDLEFFTWKQALYHFVPQLTAEELHEAAIFAFAEMARNGTTTVCEFFYVHHGDNERCEAVIAAAERVGIRIVLARTLMDWEVAPSAFRETVEQATANMRALVKRYQGHPSVLIIPAPHSPHGASAAMIRAGAALAAEFDRPWHMHVAEAQYEVNALRQREGCGSVGWLERLGVLDERLHIVHGVWVTDEEIAMLSDHGCGLIHCPSANLFLGDGIAPVQRYLASGVPVCLGCDSGSANNRLSIFDDMRLAALLVKGMALNASAIEAKTVLSMATEIGGRAAGMPVGRIAPGYRADFVTLALDDLSLQPRHNLLKNLVYSATSRAICEVFVDGLPIFENGCLTRVSEQSIVQAVARITDGWSERWRELHQEAPPAKRPAE</sequence>
<dbReference type="InterPro" id="IPR032466">
    <property type="entry name" value="Metal_Hydrolase"/>
</dbReference>
<dbReference type="PANTHER" id="PTHR43794:SF11">
    <property type="entry name" value="AMIDOHYDROLASE-RELATED DOMAIN-CONTAINING PROTEIN"/>
    <property type="match status" value="1"/>
</dbReference>
<name>A0A7C5VVK2_THERO</name>
<dbReference type="GO" id="GO:0016810">
    <property type="term" value="F:hydrolase activity, acting on carbon-nitrogen (but not peptide) bonds"/>
    <property type="evidence" value="ECO:0007669"/>
    <property type="project" value="InterPro"/>
</dbReference>
<accession>A0A7C5VVK2</accession>
<dbReference type="AlphaFoldDB" id="A0A7C5VVK2"/>
<keyword evidence="1 3" id="KW-0378">Hydrolase</keyword>
<dbReference type="PANTHER" id="PTHR43794">
    <property type="entry name" value="AMINOHYDROLASE SSNA-RELATED"/>
    <property type="match status" value="1"/>
</dbReference>
<dbReference type="InterPro" id="IPR006680">
    <property type="entry name" value="Amidohydro-rel"/>
</dbReference>
<dbReference type="Pfam" id="PF01979">
    <property type="entry name" value="Amidohydro_1"/>
    <property type="match status" value="1"/>
</dbReference>
<dbReference type="Gene3D" id="3.20.20.140">
    <property type="entry name" value="Metal-dependent hydrolases"/>
    <property type="match status" value="1"/>
</dbReference>
<evidence type="ECO:0000313" key="3">
    <source>
        <dbReference type="EMBL" id="HHM96576.1"/>
    </source>
</evidence>
<organism evidence="3">
    <name type="scientific">Thermomicrobium roseum</name>
    <dbReference type="NCBI Taxonomy" id="500"/>
    <lineage>
        <taxon>Bacteria</taxon>
        <taxon>Pseudomonadati</taxon>
        <taxon>Thermomicrobiota</taxon>
        <taxon>Thermomicrobia</taxon>
        <taxon>Thermomicrobiales</taxon>
        <taxon>Thermomicrobiaceae</taxon>
        <taxon>Thermomicrobium</taxon>
    </lineage>
</organism>
<gene>
    <name evidence="3" type="ORF">ENM21_05115</name>
</gene>
<evidence type="ECO:0000259" key="2">
    <source>
        <dbReference type="Pfam" id="PF01979"/>
    </source>
</evidence>
<dbReference type="InterPro" id="IPR050287">
    <property type="entry name" value="MTA/SAH_deaminase"/>
</dbReference>
<dbReference type="SUPFAM" id="SSF51338">
    <property type="entry name" value="Composite domain of metallo-dependent hydrolases"/>
    <property type="match status" value="1"/>
</dbReference>
<proteinExistence type="predicted"/>